<dbReference type="Pfam" id="PF13581">
    <property type="entry name" value="HATPase_c_2"/>
    <property type="match status" value="1"/>
</dbReference>
<dbReference type="AlphaFoldDB" id="A0A918I253"/>
<evidence type="ECO:0000313" key="4">
    <source>
        <dbReference type="Proteomes" id="UP000636661"/>
    </source>
</evidence>
<evidence type="ECO:0000259" key="2">
    <source>
        <dbReference type="Pfam" id="PF13581"/>
    </source>
</evidence>
<reference evidence="3" key="1">
    <citation type="journal article" date="2014" name="Int. J. Syst. Evol. Microbiol.">
        <title>Complete genome sequence of Corynebacterium casei LMG S-19264T (=DSM 44701T), isolated from a smear-ripened cheese.</title>
        <authorList>
            <consortium name="US DOE Joint Genome Institute (JGI-PGF)"/>
            <person name="Walter F."/>
            <person name="Albersmeier A."/>
            <person name="Kalinowski J."/>
            <person name="Ruckert C."/>
        </authorList>
    </citation>
    <scope>NUCLEOTIDE SEQUENCE</scope>
    <source>
        <strain evidence="3">JCM 4391</strain>
    </source>
</reference>
<sequence>MVVMITPYADCASARDSAARFVAEHCPWADLDAVQLVVTELTANALRHTAGWWRLRLRADPGVLAVELDDSSTALPEARTPDFTGGGGGFGWPMVLSLASRVEVQPTPAGKTVRAIWSHDHGIGTEAA</sequence>
<feature type="domain" description="Histidine kinase/HSP90-like ATPase" evidence="2">
    <location>
        <begin position="11"/>
        <end position="117"/>
    </location>
</feature>
<dbReference type="Proteomes" id="UP000636661">
    <property type="component" value="Unassembled WGS sequence"/>
</dbReference>
<keyword evidence="4" id="KW-1185">Reference proteome</keyword>
<dbReference type="InterPro" id="IPR036890">
    <property type="entry name" value="HATPase_C_sf"/>
</dbReference>
<dbReference type="SUPFAM" id="SSF55874">
    <property type="entry name" value="ATPase domain of HSP90 chaperone/DNA topoisomerase II/histidine kinase"/>
    <property type="match status" value="1"/>
</dbReference>
<keyword evidence="1" id="KW-0808">Transferase</keyword>
<evidence type="ECO:0000313" key="3">
    <source>
        <dbReference type="EMBL" id="GGU51281.1"/>
    </source>
</evidence>
<dbReference type="PANTHER" id="PTHR35526">
    <property type="entry name" value="ANTI-SIGMA-F FACTOR RSBW-RELATED"/>
    <property type="match status" value="1"/>
</dbReference>
<evidence type="ECO:0000256" key="1">
    <source>
        <dbReference type="ARBA" id="ARBA00022527"/>
    </source>
</evidence>
<keyword evidence="1" id="KW-0418">Kinase</keyword>
<gene>
    <name evidence="3" type="ORF">GCM10010274_44980</name>
</gene>
<reference evidence="3" key="2">
    <citation type="submission" date="2020-09" db="EMBL/GenBank/DDBJ databases">
        <authorList>
            <person name="Sun Q."/>
            <person name="Ohkuma M."/>
        </authorList>
    </citation>
    <scope>NUCLEOTIDE SEQUENCE</scope>
    <source>
        <strain evidence="3">JCM 4391</strain>
    </source>
</reference>
<comment type="caution">
    <text evidence="3">The sequence shown here is derived from an EMBL/GenBank/DDBJ whole genome shotgun (WGS) entry which is preliminary data.</text>
</comment>
<proteinExistence type="predicted"/>
<dbReference type="CDD" id="cd16936">
    <property type="entry name" value="HATPase_RsbW-like"/>
    <property type="match status" value="1"/>
</dbReference>
<dbReference type="InterPro" id="IPR003594">
    <property type="entry name" value="HATPase_dom"/>
</dbReference>
<accession>A0A918I253</accession>
<name>A0A918I253_9ACTN</name>
<dbReference type="GO" id="GO:0004674">
    <property type="term" value="F:protein serine/threonine kinase activity"/>
    <property type="evidence" value="ECO:0007669"/>
    <property type="project" value="UniProtKB-KW"/>
</dbReference>
<organism evidence="3 4">
    <name type="scientific">Streptomyces lavendofoliae</name>
    <dbReference type="NCBI Taxonomy" id="67314"/>
    <lineage>
        <taxon>Bacteria</taxon>
        <taxon>Bacillati</taxon>
        <taxon>Actinomycetota</taxon>
        <taxon>Actinomycetes</taxon>
        <taxon>Kitasatosporales</taxon>
        <taxon>Streptomycetaceae</taxon>
        <taxon>Streptomyces</taxon>
    </lineage>
</organism>
<protein>
    <recommendedName>
        <fullName evidence="2">Histidine kinase/HSP90-like ATPase domain-containing protein</fullName>
    </recommendedName>
</protein>
<dbReference type="InterPro" id="IPR050267">
    <property type="entry name" value="Anti-sigma-factor_SerPK"/>
</dbReference>
<dbReference type="PANTHER" id="PTHR35526:SF3">
    <property type="entry name" value="ANTI-SIGMA-F FACTOR RSBW"/>
    <property type="match status" value="1"/>
</dbReference>
<dbReference type="Gene3D" id="3.30.565.10">
    <property type="entry name" value="Histidine kinase-like ATPase, C-terminal domain"/>
    <property type="match status" value="1"/>
</dbReference>
<keyword evidence="1" id="KW-0723">Serine/threonine-protein kinase</keyword>
<dbReference type="EMBL" id="BMTP01000012">
    <property type="protein sequence ID" value="GGU51281.1"/>
    <property type="molecule type" value="Genomic_DNA"/>
</dbReference>